<dbReference type="SUPFAM" id="SSF51366">
    <property type="entry name" value="Ribulose-phoshate binding barrel"/>
    <property type="match status" value="1"/>
</dbReference>
<evidence type="ECO:0000256" key="5">
    <source>
        <dbReference type="ARBA" id="ARBA00022272"/>
    </source>
</evidence>
<evidence type="ECO:0000313" key="13">
    <source>
        <dbReference type="Proteomes" id="UP000032233"/>
    </source>
</evidence>
<reference evidence="12 13" key="1">
    <citation type="submission" date="2013-11" db="EMBL/GenBank/DDBJ databases">
        <title>Metagenomic analysis of a methanogenic consortium involved in long chain n-alkane degradation.</title>
        <authorList>
            <person name="Davidova I.A."/>
            <person name="Callaghan A.V."/>
            <person name="Wawrik B."/>
            <person name="Pruitt S."/>
            <person name="Marks C."/>
            <person name="Duncan K.E."/>
            <person name="Suflita J.M."/>
        </authorList>
    </citation>
    <scope>NUCLEOTIDE SEQUENCE [LARGE SCALE GENOMIC DNA]</scope>
    <source>
        <strain evidence="12 13">SPR</strain>
    </source>
</reference>
<gene>
    <name evidence="10" type="primary">trpF</name>
    <name evidence="12" type="ORF">X474_17420</name>
</gene>
<dbReference type="AlphaFoldDB" id="A0A0D2HQQ0"/>
<dbReference type="UniPathway" id="UPA00035">
    <property type="reaction ID" value="UER00042"/>
</dbReference>
<dbReference type="InterPro" id="IPR013785">
    <property type="entry name" value="Aldolase_TIM"/>
</dbReference>
<comment type="similarity">
    <text evidence="3 10">Belongs to the TrpF family.</text>
</comment>
<dbReference type="PANTHER" id="PTHR42894">
    <property type="entry name" value="N-(5'-PHOSPHORIBOSYL)ANTHRANILATE ISOMERASE"/>
    <property type="match status" value="1"/>
</dbReference>
<name>A0A0D2HQQ0_9BACT</name>
<dbReference type="Proteomes" id="UP000032233">
    <property type="component" value="Unassembled WGS sequence"/>
</dbReference>
<evidence type="ECO:0000256" key="4">
    <source>
        <dbReference type="ARBA" id="ARBA00012572"/>
    </source>
</evidence>
<dbReference type="PANTHER" id="PTHR42894:SF1">
    <property type="entry name" value="N-(5'-PHOSPHORIBOSYL)ANTHRANILATE ISOMERASE"/>
    <property type="match status" value="1"/>
</dbReference>
<keyword evidence="8 10" id="KW-0057">Aromatic amino acid biosynthesis</keyword>
<evidence type="ECO:0000256" key="10">
    <source>
        <dbReference type="HAMAP-Rule" id="MF_00135"/>
    </source>
</evidence>
<evidence type="ECO:0000313" key="12">
    <source>
        <dbReference type="EMBL" id="KIX12803.1"/>
    </source>
</evidence>
<organism evidence="12 13">
    <name type="scientific">Dethiosulfatarculus sandiegensis</name>
    <dbReference type="NCBI Taxonomy" id="1429043"/>
    <lineage>
        <taxon>Bacteria</taxon>
        <taxon>Pseudomonadati</taxon>
        <taxon>Thermodesulfobacteriota</taxon>
        <taxon>Desulfarculia</taxon>
        <taxon>Desulfarculales</taxon>
        <taxon>Desulfarculaceae</taxon>
        <taxon>Dethiosulfatarculus</taxon>
    </lineage>
</organism>
<comment type="catalytic activity">
    <reaction evidence="1 10">
        <text>N-(5-phospho-beta-D-ribosyl)anthranilate = 1-(2-carboxyphenylamino)-1-deoxy-D-ribulose 5-phosphate</text>
        <dbReference type="Rhea" id="RHEA:21540"/>
        <dbReference type="ChEBI" id="CHEBI:18277"/>
        <dbReference type="ChEBI" id="CHEBI:58613"/>
        <dbReference type="EC" id="5.3.1.24"/>
    </reaction>
</comment>
<evidence type="ECO:0000256" key="6">
    <source>
        <dbReference type="ARBA" id="ARBA00022605"/>
    </source>
</evidence>
<keyword evidence="6 10" id="KW-0028">Amino-acid biosynthesis</keyword>
<dbReference type="GO" id="GO:0000162">
    <property type="term" value="P:L-tryptophan biosynthetic process"/>
    <property type="evidence" value="ECO:0007669"/>
    <property type="project" value="UniProtKB-UniRule"/>
</dbReference>
<dbReference type="HAMAP" id="MF_00135">
    <property type="entry name" value="PRAI"/>
    <property type="match status" value="1"/>
</dbReference>
<dbReference type="Gene3D" id="3.20.20.70">
    <property type="entry name" value="Aldolase class I"/>
    <property type="match status" value="1"/>
</dbReference>
<evidence type="ECO:0000256" key="9">
    <source>
        <dbReference type="ARBA" id="ARBA00023235"/>
    </source>
</evidence>
<dbReference type="GO" id="GO:0004640">
    <property type="term" value="F:phosphoribosylanthranilate isomerase activity"/>
    <property type="evidence" value="ECO:0007669"/>
    <property type="project" value="UniProtKB-UniRule"/>
</dbReference>
<dbReference type="InParanoid" id="A0A0D2HQQ0"/>
<dbReference type="EC" id="5.3.1.24" evidence="4 10"/>
<dbReference type="InterPro" id="IPR044643">
    <property type="entry name" value="TrpF_fam"/>
</dbReference>
<sequence>MEFRTRIKVCGITNPDDAQKAVSLGVDALGFVLAPSPRQVTPDLARRIIGCLPPFVSTVGLFVDYPLKEMLYLKNWCGFDHIQLHGREDEQTAKQLGPGVIKALKIRPDHKPKPGVYPNCALLLDTFHPAKPGGTGLAFDWSLAIGISAQRPITLAGGLNHENVTRAIDLVKPFAVDVSSGVELCPGRKDHSKLAEFVKQVKQADRSRQTV</sequence>
<keyword evidence="9 10" id="KW-0413">Isomerase</keyword>
<feature type="domain" description="N-(5'phosphoribosyl) anthranilate isomerase (PRAI)" evidence="11">
    <location>
        <begin position="8"/>
        <end position="200"/>
    </location>
</feature>
<proteinExistence type="inferred from homology"/>
<evidence type="ECO:0000259" key="11">
    <source>
        <dbReference type="Pfam" id="PF00697"/>
    </source>
</evidence>
<accession>A0A0D2HQQ0</accession>
<dbReference type="InterPro" id="IPR001240">
    <property type="entry name" value="PRAI_dom"/>
</dbReference>
<dbReference type="FunFam" id="3.20.20.70:FF:000075">
    <property type="entry name" value="Tryptophan biosynthesis protein TRP1"/>
    <property type="match status" value="1"/>
</dbReference>
<dbReference type="OrthoDB" id="9796196at2"/>
<evidence type="ECO:0000256" key="8">
    <source>
        <dbReference type="ARBA" id="ARBA00023141"/>
    </source>
</evidence>
<evidence type="ECO:0000256" key="1">
    <source>
        <dbReference type="ARBA" id="ARBA00001164"/>
    </source>
</evidence>
<dbReference type="CDD" id="cd00405">
    <property type="entry name" value="PRAI"/>
    <property type="match status" value="1"/>
</dbReference>
<dbReference type="Pfam" id="PF00697">
    <property type="entry name" value="PRAI"/>
    <property type="match status" value="1"/>
</dbReference>
<keyword evidence="7 10" id="KW-0822">Tryptophan biosynthesis</keyword>
<evidence type="ECO:0000256" key="7">
    <source>
        <dbReference type="ARBA" id="ARBA00022822"/>
    </source>
</evidence>
<dbReference type="EMBL" id="AZAC01000023">
    <property type="protein sequence ID" value="KIX12803.1"/>
    <property type="molecule type" value="Genomic_DNA"/>
</dbReference>
<comment type="caution">
    <text evidence="12">The sequence shown here is derived from an EMBL/GenBank/DDBJ whole genome shotgun (WGS) entry which is preliminary data.</text>
</comment>
<dbReference type="PATRIC" id="fig|1429043.3.peg.3686"/>
<protein>
    <recommendedName>
        <fullName evidence="5 10">N-(5'-phosphoribosyl)anthranilate isomerase</fullName>
        <shortName evidence="10">PRAI</shortName>
        <ecNumber evidence="4 10">5.3.1.24</ecNumber>
    </recommendedName>
</protein>
<dbReference type="STRING" id="1429043.X474_17420"/>
<dbReference type="RefSeq" id="WP_044350176.1">
    <property type="nucleotide sequence ID" value="NZ_AZAC01000023.1"/>
</dbReference>
<evidence type="ECO:0000256" key="3">
    <source>
        <dbReference type="ARBA" id="ARBA00007571"/>
    </source>
</evidence>
<keyword evidence="13" id="KW-1185">Reference proteome</keyword>
<comment type="pathway">
    <text evidence="2 10">Amino-acid biosynthesis; L-tryptophan biosynthesis; L-tryptophan from chorismate: step 3/5.</text>
</comment>
<dbReference type="InterPro" id="IPR011060">
    <property type="entry name" value="RibuloseP-bd_barrel"/>
</dbReference>
<evidence type="ECO:0000256" key="2">
    <source>
        <dbReference type="ARBA" id="ARBA00004664"/>
    </source>
</evidence>
<dbReference type="NCBIfam" id="NF002298">
    <property type="entry name" value="PRK01222.1-4"/>
    <property type="match status" value="1"/>
</dbReference>